<dbReference type="Gene3D" id="1.25.40.60">
    <property type="match status" value="1"/>
</dbReference>
<dbReference type="InterPro" id="IPR043127">
    <property type="entry name" value="Sec-1-like_dom3a"/>
</dbReference>
<keyword evidence="3" id="KW-1185">Reference proteome</keyword>
<organism evidence="2 3">
    <name type="scientific">Hanseniaspora valbyensis NRRL Y-1626</name>
    <dbReference type="NCBI Taxonomy" id="766949"/>
    <lineage>
        <taxon>Eukaryota</taxon>
        <taxon>Fungi</taxon>
        <taxon>Dikarya</taxon>
        <taxon>Ascomycota</taxon>
        <taxon>Saccharomycotina</taxon>
        <taxon>Saccharomycetes</taxon>
        <taxon>Saccharomycodales</taxon>
        <taxon>Saccharomycodaceae</taxon>
        <taxon>Hanseniaspora</taxon>
    </lineage>
</organism>
<dbReference type="InterPro" id="IPR027482">
    <property type="entry name" value="Sec1-like_dom2"/>
</dbReference>
<sequence length="613" mass="71497">MNLDKVSNEYLEKIFNIPAKKLTKLSIKILVLDDITTPILSINCSQTTLLDNEIYLVENLNSLSTFSNLNNRETMRQLRCIVYISNSDSSVDNLCKELHNPKYGEYQIFFNNSVSKIQMEKLATNDHYEVITSVINLYQDYIPLNKEFFYQSNQTFYSNPSNYLKHISQLESLAESISSLILSLDVDVDIFFQKNSNKLSKPLSLAVNRVLREAHKHNIGTAKKNKDTCVLIIDRFAFDPVTPLLQPWTYQSMINEYLSIDRYIVDMSNRNVDILKDEDANKNNNPIIFKQQQQLVLNPKEDTFFAKTMYSNYGDLNDSFQKYLDDYKFKMKNKKTINDLQDIKNFILQYPEFNKLSKNVTKHMAIISELDADLKKLNIWSLSELEQNVVTQIHNDQDFTEFLADIIKIIDDDITDFHYKLKLLLLFGLRNYSYLPKLLQSVELKMPSKSIEFVKSISKQYQLQSSKLSAQEKQKLQQETDVTTDFLSGLAKHFNRPATADTGVPHERNKDNIYMQYHSPLEKLIYSNNLLKDFETVDFNDKTLSSNDNTEISKNYKNYIIYIIGGITYEECRVVREFNTDFTYNQSGKKVFLGGTTILTTHNYLQQLEKFYT</sequence>
<dbReference type="EMBL" id="LXPE01000009">
    <property type="protein sequence ID" value="OBA27339.1"/>
    <property type="molecule type" value="Genomic_DNA"/>
</dbReference>
<proteinExistence type="inferred from homology"/>
<dbReference type="Pfam" id="PF00995">
    <property type="entry name" value="Sec1"/>
    <property type="match status" value="1"/>
</dbReference>
<dbReference type="InterPro" id="IPR036045">
    <property type="entry name" value="Sec1-like_sf"/>
</dbReference>
<dbReference type="PIRSF" id="PIRSF005715">
    <property type="entry name" value="VPS45_Sec1"/>
    <property type="match status" value="1"/>
</dbReference>
<dbReference type="Proteomes" id="UP000092321">
    <property type="component" value="Unassembled WGS sequence"/>
</dbReference>
<gene>
    <name evidence="2" type="ORF">HANVADRAFT_23562</name>
</gene>
<reference evidence="3" key="1">
    <citation type="journal article" date="2016" name="Proc. Natl. Acad. Sci. U.S.A.">
        <title>Comparative genomics of biotechnologically important yeasts.</title>
        <authorList>
            <person name="Riley R."/>
            <person name="Haridas S."/>
            <person name="Wolfe K.H."/>
            <person name="Lopes M.R."/>
            <person name="Hittinger C.T."/>
            <person name="Goeker M."/>
            <person name="Salamov A.A."/>
            <person name="Wisecaver J.H."/>
            <person name="Long T.M."/>
            <person name="Calvey C.H."/>
            <person name="Aerts A.L."/>
            <person name="Barry K.W."/>
            <person name="Choi C."/>
            <person name="Clum A."/>
            <person name="Coughlan A.Y."/>
            <person name="Deshpande S."/>
            <person name="Douglass A.P."/>
            <person name="Hanson S.J."/>
            <person name="Klenk H.-P."/>
            <person name="LaButti K.M."/>
            <person name="Lapidus A."/>
            <person name="Lindquist E.A."/>
            <person name="Lipzen A.M."/>
            <person name="Meier-Kolthoff J.P."/>
            <person name="Ohm R.A."/>
            <person name="Otillar R.P."/>
            <person name="Pangilinan J.L."/>
            <person name="Peng Y."/>
            <person name="Rokas A."/>
            <person name="Rosa C.A."/>
            <person name="Scheuner C."/>
            <person name="Sibirny A.A."/>
            <person name="Slot J.C."/>
            <person name="Stielow J.B."/>
            <person name="Sun H."/>
            <person name="Kurtzman C.P."/>
            <person name="Blackwell M."/>
            <person name="Grigoriev I.V."/>
            <person name="Jeffries T.W."/>
        </authorList>
    </citation>
    <scope>NUCLEOTIDE SEQUENCE [LARGE SCALE GENOMIC DNA]</scope>
    <source>
        <strain evidence="3">NRRL Y-1626</strain>
    </source>
</reference>
<dbReference type="AlphaFoldDB" id="A0A1B7TF06"/>
<accession>A0A1B7TF06</accession>
<dbReference type="GO" id="GO:0016192">
    <property type="term" value="P:vesicle-mediated transport"/>
    <property type="evidence" value="ECO:0007669"/>
    <property type="project" value="InterPro"/>
</dbReference>
<evidence type="ECO:0000313" key="2">
    <source>
        <dbReference type="EMBL" id="OBA27339.1"/>
    </source>
</evidence>
<dbReference type="PANTHER" id="PTHR11679">
    <property type="entry name" value="VESICLE PROTEIN SORTING-ASSOCIATED"/>
    <property type="match status" value="1"/>
</dbReference>
<protein>
    <submittedName>
        <fullName evidence="2">Sec1-like protein</fullName>
    </submittedName>
</protein>
<evidence type="ECO:0000256" key="1">
    <source>
        <dbReference type="ARBA" id="ARBA00009884"/>
    </source>
</evidence>
<name>A0A1B7TF06_9ASCO</name>
<dbReference type="InterPro" id="IPR043154">
    <property type="entry name" value="Sec-1-like_dom1"/>
</dbReference>
<dbReference type="Gene3D" id="3.40.50.2060">
    <property type="match status" value="1"/>
</dbReference>
<dbReference type="Gene3D" id="3.40.50.1910">
    <property type="match status" value="1"/>
</dbReference>
<dbReference type="InterPro" id="IPR001619">
    <property type="entry name" value="Sec1-like"/>
</dbReference>
<comment type="caution">
    <text evidence="2">The sequence shown here is derived from an EMBL/GenBank/DDBJ whole genome shotgun (WGS) entry which is preliminary data.</text>
</comment>
<dbReference type="Gene3D" id="3.90.830.10">
    <property type="entry name" value="Syntaxin Binding Protein 1, Chain A, domain 2"/>
    <property type="match status" value="1"/>
</dbReference>
<evidence type="ECO:0000313" key="3">
    <source>
        <dbReference type="Proteomes" id="UP000092321"/>
    </source>
</evidence>
<dbReference type="SUPFAM" id="SSF56815">
    <property type="entry name" value="Sec1/munc18-like (SM) proteins"/>
    <property type="match status" value="1"/>
</dbReference>
<comment type="similarity">
    <text evidence="1">Belongs to the STXBP/unc-18/SEC1 family.</text>
</comment>
<dbReference type="OrthoDB" id="10266265at2759"/>